<dbReference type="PIRSF" id="PIRSF000126">
    <property type="entry name" value="11-beta-HSD1"/>
    <property type="match status" value="1"/>
</dbReference>
<keyword evidence="5" id="KW-1133">Transmembrane helix</keyword>
<dbReference type="Pfam" id="PF00106">
    <property type="entry name" value="adh_short"/>
    <property type="match status" value="2"/>
</dbReference>
<dbReference type="PANTHER" id="PTHR43899:SF13">
    <property type="entry name" value="RH59310P"/>
    <property type="match status" value="1"/>
</dbReference>
<comment type="similarity">
    <text evidence="1 4">Belongs to the short-chain dehydrogenases/reductases (SDR) family.</text>
</comment>
<dbReference type="PRINTS" id="PR00081">
    <property type="entry name" value="GDHRDH"/>
</dbReference>
<dbReference type="PANTHER" id="PTHR43899">
    <property type="entry name" value="RH59310P"/>
    <property type="match status" value="1"/>
</dbReference>
<organism evidence="6">
    <name type="scientific">Heliothis virescens</name>
    <name type="common">Tobacco budworm moth</name>
    <dbReference type="NCBI Taxonomy" id="7102"/>
    <lineage>
        <taxon>Eukaryota</taxon>
        <taxon>Metazoa</taxon>
        <taxon>Ecdysozoa</taxon>
        <taxon>Arthropoda</taxon>
        <taxon>Hexapoda</taxon>
        <taxon>Insecta</taxon>
        <taxon>Pterygota</taxon>
        <taxon>Neoptera</taxon>
        <taxon>Endopterygota</taxon>
        <taxon>Lepidoptera</taxon>
        <taxon>Glossata</taxon>
        <taxon>Ditrysia</taxon>
        <taxon>Noctuoidea</taxon>
        <taxon>Noctuidae</taxon>
        <taxon>Heliothinae</taxon>
        <taxon>Heliothis</taxon>
    </lineage>
</organism>
<evidence type="ECO:0000256" key="4">
    <source>
        <dbReference type="RuleBase" id="RU000363"/>
    </source>
</evidence>
<protein>
    <submittedName>
        <fullName evidence="6">Uncharacterized protein</fullName>
    </submittedName>
</protein>
<dbReference type="STRING" id="7102.A0A2A4K457"/>
<evidence type="ECO:0000256" key="3">
    <source>
        <dbReference type="ARBA" id="ARBA00023002"/>
    </source>
</evidence>
<reference evidence="6" key="1">
    <citation type="submission" date="2017-09" db="EMBL/GenBank/DDBJ databases">
        <title>Contemporary evolution of a Lepidopteran species, Heliothis virescens, in response to modern agricultural practices.</title>
        <authorList>
            <person name="Fritz M.L."/>
            <person name="Deyonke A.M."/>
            <person name="Papanicolaou A."/>
            <person name="Micinski S."/>
            <person name="Westbrook J."/>
            <person name="Gould F."/>
        </authorList>
    </citation>
    <scope>NUCLEOTIDE SEQUENCE [LARGE SCALE GENOMIC DNA]</scope>
    <source>
        <strain evidence="6">HvINT-</strain>
        <tissue evidence="6">Whole body</tissue>
    </source>
</reference>
<feature type="transmembrane region" description="Helical" evidence="5">
    <location>
        <begin position="315"/>
        <end position="334"/>
    </location>
</feature>
<dbReference type="InterPro" id="IPR002347">
    <property type="entry name" value="SDR_fam"/>
</dbReference>
<dbReference type="AlphaFoldDB" id="A0A2A4K457"/>
<dbReference type="EMBL" id="NWSH01000202">
    <property type="protein sequence ID" value="PCG78460.1"/>
    <property type="molecule type" value="Genomic_DNA"/>
</dbReference>
<evidence type="ECO:0000256" key="2">
    <source>
        <dbReference type="ARBA" id="ARBA00022857"/>
    </source>
</evidence>
<proteinExistence type="inferred from homology"/>
<dbReference type="Gene3D" id="3.40.50.720">
    <property type="entry name" value="NAD(P)-binding Rossmann-like Domain"/>
    <property type="match status" value="2"/>
</dbReference>
<dbReference type="GO" id="GO:0005783">
    <property type="term" value="C:endoplasmic reticulum"/>
    <property type="evidence" value="ECO:0007669"/>
    <property type="project" value="TreeGrafter"/>
</dbReference>
<sequence length="383" mass="42093">MAVSVLQLVGLACIAYLVLKIVRSVLKTLYTYAVGPALFKLDFKSKGKWALVTGCTDGIGKEYARQLAARGCDIVLVSRSIDKLKATAQEIEKEFNVSTKIIQVDFCGGDEIYSTIEKEIAGLEIGTLVNNVGVSYAYPEYFLDLPDGRSIDKLKATAQEIEKEFNVSTKIIQVDFCGGDEIYSTIEKEIAGLEIGTLVNNVGVSYAYPEYFLDLPDGDNLIQTLLKANVVSVTRMTRLVLPQMVQRKKGVLINIGSLSSDIPCPMLSVYAATKAYVDKFTEGLEMEYGKKGIIVQCVLPGFVCSNMSGIRKSTLLAPSAKVFVNSAIGLVGIARKTTGYFPHVIFGNVLMSIQSMCYSFCVWLVTRSMENSRLKSLKKYKKQ</sequence>
<keyword evidence="5" id="KW-0812">Transmembrane</keyword>
<gene>
    <name evidence="6" type="ORF">B5V51_4122</name>
</gene>
<feature type="transmembrane region" description="Helical" evidence="5">
    <location>
        <begin position="340"/>
        <end position="365"/>
    </location>
</feature>
<name>A0A2A4K457_HELVI</name>
<dbReference type="PRINTS" id="PR00080">
    <property type="entry name" value="SDRFAMILY"/>
</dbReference>
<dbReference type="InterPro" id="IPR051019">
    <property type="entry name" value="VLCFA-Steroid_DH"/>
</dbReference>
<dbReference type="GO" id="GO:0016491">
    <property type="term" value="F:oxidoreductase activity"/>
    <property type="evidence" value="ECO:0007669"/>
    <property type="project" value="UniProtKB-KW"/>
</dbReference>
<feature type="transmembrane region" description="Helical" evidence="5">
    <location>
        <begin position="6"/>
        <end position="22"/>
    </location>
</feature>
<dbReference type="SUPFAM" id="SSF51735">
    <property type="entry name" value="NAD(P)-binding Rossmann-fold domains"/>
    <property type="match status" value="2"/>
</dbReference>
<accession>A0A2A4K457</accession>
<evidence type="ECO:0000313" key="6">
    <source>
        <dbReference type="EMBL" id="PCG78460.1"/>
    </source>
</evidence>
<dbReference type="FunFam" id="3.40.50.720:FF:000137">
    <property type="entry name" value="Hydroxysteroid (17-beta) dehydrogenase 3"/>
    <property type="match status" value="1"/>
</dbReference>
<keyword evidence="2" id="KW-0521">NADP</keyword>
<keyword evidence="3" id="KW-0560">Oxidoreductase</keyword>
<dbReference type="CDD" id="cd05356">
    <property type="entry name" value="17beta-HSD1_like_SDR_c"/>
    <property type="match status" value="1"/>
</dbReference>
<evidence type="ECO:0000256" key="5">
    <source>
        <dbReference type="SAM" id="Phobius"/>
    </source>
</evidence>
<comment type="caution">
    <text evidence="6">The sequence shown here is derived from an EMBL/GenBank/DDBJ whole genome shotgun (WGS) entry which is preliminary data.</text>
</comment>
<keyword evidence="5" id="KW-0472">Membrane</keyword>
<dbReference type="InterPro" id="IPR036291">
    <property type="entry name" value="NAD(P)-bd_dom_sf"/>
</dbReference>
<evidence type="ECO:0000256" key="1">
    <source>
        <dbReference type="ARBA" id="ARBA00006484"/>
    </source>
</evidence>